<sequence length="655" mass="69273">MEVDEPSTSAQPWQSAYRIYVADADGHLKVLRTLPSTPAPPPAKAAPPKKEEESNDAAPQATDAAAEDDPEKTKEDDDEEEEVPTLPFLQIIPIEGRSKIPPPSFSNTSVNASPHAVQKMAAGWLASGHWVLAIARRDASVDVVLPLPQPRSRNGGVEAEEDEGEPQRAVLIASYTEDNMRAGMERWVGLKVGSSGIYTCTSAGALRYMPILTKDAEATSTEASHVDLVAGESTVLKLPNAPLTHVLFTTLPHVEVLSTDSKSNSDPTHFLCGGQEVPLSIWHLPSAFASTLAQGPLVKPITAPATHDASVTIQKEVGGEEELSGKQRKRKRQVEARNKAKELREGEVWRAKNLPNDALSLQQKPLISAIAILCPGVPSATTTTASTDEPPPLPAGLQIGTATKTGLLRIYAPEPSSHQGKALAEFACLGGKGAEGKKKEAQGVKGTMGIGLIKKGITSGGIEVKIVEVGRAGGSELFVADTQGKLYVLDWKTQKVLYQYPNIDGAITSLLTIPSTSSSSTPQPLLFSTSLDRILRLHSTSEKAVSLHGKANLGRGRGKTLVSVFAGALYDVDPELEGTLPAAPVAAVWDGVVPLPLPGSGSGDVVGGLGGEESEDEDEDDVWEEMDRIGDGKVVEGAEEGGEGKRVVKKKRLAA</sequence>
<comment type="caution">
    <text evidence="3">The sequence shown here is derived from an EMBL/GenBank/DDBJ whole genome shotgun (WGS) entry which is preliminary data.</text>
</comment>
<dbReference type="PANTHER" id="PTHR16038">
    <property type="entry name" value="NOP SEVEN ASSOCIATED PROTEIN 1"/>
    <property type="match status" value="1"/>
</dbReference>
<dbReference type="GO" id="GO:0042273">
    <property type="term" value="P:ribosomal large subunit biogenesis"/>
    <property type="evidence" value="ECO:0007669"/>
    <property type="project" value="InterPro"/>
</dbReference>
<keyword evidence="4" id="KW-1185">Reference proteome</keyword>
<protein>
    <submittedName>
        <fullName evidence="3">Uncharacterized protein</fullName>
    </submittedName>
</protein>
<dbReference type="PANTHER" id="PTHR16038:SF4">
    <property type="entry name" value="WD REPEAT-CONTAINING PROTEIN 74"/>
    <property type="match status" value="1"/>
</dbReference>
<feature type="compositionally biased region" description="Gly residues" evidence="2">
    <location>
        <begin position="600"/>
        <end position="611"/>
    </location>
</feature>
<dbReference type="InterPro" id="IPR015943">
    <property type="entry name" value="WD40/YVTN_repeat-like_dom_sf"/>
</dbReference>
<name>A0A177TPC1_9BASI</name>
<reference evidence="3" key="2">
    <citation type="journal article" date="2019" name="IMA Fungus">
        <title>Genome sequencing and comparison of five Tilletia species to identify candidate genes for the detection of regulated species infecting wheat.</title>
        <authorList>
            <person name="Nguyen H.D.T."/>
            <person name="Sultana T."/>
            <person name="Kesanakurti P."/>
            <person name="Hambleton S."/>
        </authorList>
    </citation>
    <scope>NUCLEOTIDE SEQUENCE</scope>
    <source>
        <strain evidence="3">DAOMC 236416</strain>
    </source>
</reference>
<accession>A0A177TPC1</accession>
<proteinExistence type="predicted"/>
<reference evidence="3" key="1">
    <citation type="submission" date="2016-04" db="EMBL/GenBank/DDBJ databases">
        <authorList>
            <person name="Nguyen H.D."/>
            <person name="Samba Siva P."/>
            <person name="Cullis J."/>
            <person name="Levesque C.A."/>
            <person name="Hambleton S."/>
        </authorList>
    </citation>
    <scope>NUCLEOTIDE SEQUENCE</scope>
    <source>
        <strain evidence="3">DAOMC 236416</strain>
    </source>
</reference>
<dbReference type="SUPFAM" id="SSF50998">
    <property type="entry name" value="Quinoprotein alcohol dehydrogenase-like"/>
    <property type="match status" value="1"/>
</dbReference>
<dbReference type="Proteomes" id="UP000077521">
    <property type="component" value="Unassembled WGS sequence"/>
</dbReference>
<evidence type="ECO:0000256" key="1">
    <source>
        <dbReference type="ARBA" id="ARBA00011187"/>
    </source>
</evidence>
<organism evidence="3 4">
    <name type="scientific">Tilletia indica</name>
    <dbReference type="NCBI Taxonomy" id="43049"/>
    <lineage>
        <taxon>Eukaryota</taxon>
        <taxon>Fungi</taxon>
        <taxon>Dikarya</taxon>
        <taxon>Basidiomycota</taxon>
        <taxon>Ustilaginomycotina</taxon>
        <taxon>Exobasidiomycetes</taxon>
        <taxon>Tilletiales</taxon>
        <taxon>Tilletiaceae</taxon>
        <taxon>Tilletia</taxon>
    </lineage>
</organism>
<feature type="region of interest" description="Disordered" evidence="2">
    <location>
        <begin position="31"/>
        <end position="107"/>
    </location>
</feature>
<evidence type="ECO:0000313" key="3">
    <source>
        <dbReference type="EMBL" id="KAE8251987.1"/>
    </source>
</evidence>
<dbReference type="AlphaFoldDB" id="A0A177TPC1"/>
<feature type="region of interest" description="Disordered" evidence="2">
    <location>
        <begin position="636"/>
        <end position="655"/>
    </location>
</feature>
<feature type="compositionally biased region" description="Acidic residues" evidence="2">
    <location>
        <begin position="65"/>
        <end position="83"/>
    </location>
</feature>
<comment type="subunit">
    <text evidence="1">Component of the pre-66S ribosomal particle.</text>
</comment>
<evidence type="ECO:0000313" key="4">
    <source>
        <dbReference type="Proteomes" id="UP000077521"/>
    </source>
</evidence>
<evidence type="ECO:0000256" key="2">
    <source>
        <dbReference type="SAM" id="MobiDB-lite"/>
    </source>
</evidence>
<feature type="region of interest" description="Disordered" evidence="2">
    <location>
        <begin position="317"/>
        <end position="338"/>
    </location>
</feature>
<feature type="region of interest" description="Disordered" evidence="2">
    <location>
        <begin position="599"/>
        <end position="622"/>
    </location>
</feature>
<dbReference type="EMBL" id="LWDF02000223">
    <property type="protein sequence ID" value="KAE8251987.1"/>
    <property type="molecule type" value="Genomic_DNA"/>
</dbReference>
<dbReference type="GO" id="GO:0005730">
    <property type="term" value="C:nucleolus"/>
    <property type="evidence" value="ECO:0007669"/>
    <property type="project" value="InterPro"/>
</dbReference>
<dbReference type="InterPro" id="IPR011047">
    <property type="entry name" value="Quinoprotein_ADH-like_sf"/>
</dbReference>
<feature type="compositionally biased region" description="Acidic residues" evidence="2">
    <location>
        <begin position="612"/>
        <end position="622"/>
    </location>
</feature>
<dbReference type="Gene3D" id="2.130.10.10">
    <property type="entry name" value="YVTN repeat-like/Quinoprotein amine dehydrogenase"/>
    <property type="match status" value="1"/>
</dbReference>
<gene>
    <name evidence="3" type="ORF">A4X13_0g3761</name>
</gene>
<feature type="compositionally biased region" description="Basic and acidic residues" evidence="2">
    <location>
        <begin position="636"/>
        <end position="646"/>
    </location>
</feature>
<dbReference type="InterPro" id="IPR037379">
    <property type="entry name" value="WDR74/Nsa1"/>
</dbReference>
<dbReference type="GO" id="GO:0030687">
    <property type="term" value="C:preribosome, large subunit precursor"/>
    <property type="evidence" value="ECO:0007669"/>
    <property type="project" value="TreeGrafter"/>
</dbReference>